<gene>
    <name evidence="2" type="ORF">HCOI_00238800</name>
</gene>
<keyword evidence="1" id="KW-0472">Membrane</keyword>
<comment type="caution">
    <text evidence="2">The sequence shown here is derived from an EMBL/GenBank/DDBJ whole genome shotgun (WGS) entry which is preliminary data.</text>
</comment>
<feature type="transmembrane region" description="Helical" evidence="1">
    <location>
        <begin position="12"/>
        <end position="30"/>
    </location>
</feature>
<evidence type="ECO:0000256" key="1">
    <source>
        <dbReference type="SAM" id="Phobius"/>
    </source>
</evidence>
<dbReference type="EMBL" id="CAVP010052552">
    <property type="protein sequence ID" value="CDL93796.1"/>
    <property type="molecule type" value="Genomic_DNA"/>
</dbReference>
<name>W6N9Q2_HAECO</name>
<sequence>MTLKCDLALTEVMIRTFSLYLKTAIIRGFVKIYHKGLSQLADFFIWFFIPLLSVSHASDIPLLLLFLLLALSVDLYCIPKREYDNLVQLVTLCFEG</sequence>
<reference evidence="2" key="1">
    <citation type="submission" date="2013-03" db="EMBL/GenBank/DDBJ databases">
        <authorList>
            <person name="Aslett M."/>
        </authorList>
    </citation>
    <scope>NUCLEOTIDE SEQUENCE [LARGE SCALE GENOMIC DNA]</scope>
    <source>
        <strain evidence="2">ISE/inbred ISE</strain>
    </source>
</reference>
<reference evidence="2" key="2">
    <citation type="submission" date="2013-05" db="EMBL/GenBank/DDBJ databases">
        <title>The genome and transcriptome of Haemonchus contortus: a key model parasite for drug and vaccine discovery.</title>
        <authorList>
            <person name="Laing R."/>
            <person name="Kikuchi T."/>
            <person name="Martinelli A."/>
            <person name="Tsai I.J."/>
            <person name="Beech R.N."/>
            <person name="Redman E."/>
            <person name="Holroyd N."/>
            <person name="Bartley D.J."/>
            <person name="Beasley H."/>
            <person name="Britton C."/>
            <person name="Curran D."/>
            <person name="Devaney E."/>
            <person name="Gilabert A."/>
            <person name="Jackson F."/>
            <person name="Hunt M."/>
            <person name="Johnston S."/>
            <person name="Kryukov I."/>
            <person name="Li K."/>
            <person name="Morrison A.A."/>
            <person name="Reid A.J."/>
            <person name="Sargison N."/>
            <person name="Saunders G."/>
            <person name="Wasmuth J.D."/>
            <person name="Wolstenholme A."/>
            <person name="Berriman M."/>
            <person name="Gilleard J.S."/>
            <person name="Cotton J.A."/>
        </authorList>
    </citation>
    <scope>NUCLEOTIDE SEQUENCE [LARGE SCALE GENOMIC DNA]</scope>
    <source>
        <strain evidence="2">ISE/inbred ISE</strain>
    </source>
</reference>
<keyword evidence="1" id="KW-0812">Transmembrane</keyword>
<keyword evidence="1" id="KW-1133">Transmembrane helix</keyword>
<dbReference type="AlphaFoldDB" id="W6N9Q2"/>
<proteinExistence type="predicted"/>
<evidence type="ECO:0000313" key="2">
    <source>
        <dbReference type="EMBL" id="CDL93796.1"/>
    </source>
</evidence>
<accession>W6N9Q2</accession>
<feature type="transmembrane region" description="Helical" evidence="1">
    <location>
        <begin position="60"/>
        <end position="78"/>
    </location>
</feature>
<protein>
    <submittedName>
        <fullName evidence="2">Uncharacterized protein</fullName>
    </submittedName>
</protein>
<organism evidence="2">
    <name type="scientific">Haemonchus contortus</name>
    <name type="common">Barber pole worm</name>
    <dbReference type="NCBI Taxonomy" id="6289"/>
    <lineage>
        <taxon>Eukaryota</taxon>
        <taxon>Metazoa</taxon>
        <taxon>Ecdysozoa</taxon>
        <taxon>Nematoda</taxon>
        <taxon>Chromadorea</taxon>
        <taxon>Rhabditida</taxon>
        <taxon>Rhabditina</taxon>
        <taxon>Rhabditomorpha</taxon>
        <taxon>Strongyloidea</taxon>
        <taxon>Trichostrongylidae</taxon>
        <taxon>Haemonchus</taxon>
    </lineage>
</organism>